<name>A0AC35GW02_9BILA</name>
<protein>
    <submittedName>
        <fullName evidence="2">Uncharacterized protein</fullName>
    </submittedName>
</protein>
<dbReference type="WBParaSite" id="PS1159_v2.g929.t1">
    <property type="protein sequence ID" value="PS1159_v2.g929.t1"/>
    <property type="gene ID" value="PS1159_v2.g929"/>
</dbReference>
<evidence type="ECO:0000313" key="1">
    <source>
        <dbReference type="Proteomes" id="UP000887580"/>
    </source>
</evidence>
<organism evidence="1 2">
    <name type="scientific">Panagrolaimus sp. PS1159</name>
    <dbReference type="NCBI Taxonomy" id="55785"/>
    <lineage>
        <taxon>Eukaryota</taxon>
        <taxon>Metazoa</taxon>
        <taxon>Ecdysozoa</taxon>
        <taxon>Nematoda</taxon>
        <taxon>Chromadorea</taxon>
        <taxon>Rhabditida</taxon>
        <taxon>Tylenchina</taxon>
        <taxon>Panagrolaimomorpha</taxon>
        <taxon>Panagrolaimoidea</taxon>
        <taxon>Panagrolaimidae</taxon>
        <taxon>Panagrolaimus</taxon>
    </lineage>
</organism>
<accession>A0AC35GW02</accession>
<sequence length="62" mass="6820">QRPIGALYVTESKVLILRPSTRHSARLASEYSLIASSTELISYRSCSCGRISGKGHWKLNIG</sequence>
<evidence type="ECO:0000313" key="2">
    <source>
        <dbReference type="WBParaSite" id="PS1159_v2.g929.t1"/>
    </source>
</evidence>
<proteinExistence type="predicted"/>
<dbReference type="Proteomes" id="UP000887580">
    <property type="component" value="Unplaced"/>
</dbReference>
<reference evidence="2" key="1">
    <citation type="submission" date="2022-11" db="UniProtKB">
        <authorList>
            <consortium name="WormBaseParasite"/>
        </authorList>
    </citation>
    <scope>IDENTIFICATION</scope>
</reference>